<reference evidence="2" key="1">
    <citation type="submission" date="2016-11" db="EMBL/GenBank/DDBJ databases">
        <authorList>
            <person name="Varghese N."/>
            <person name="Submissions S."/>
        </authorList>
    </citation>
    <scope>NUCLEOTIDE SEQUENCE [LARGE SCALE GENOMIC DNA]</scope>
    <source>
        <strain evidence="2">DSM 3071</strain>
    </source>
</reference>
<organism evidence="1 2">
    <name type="scientific">Butyrivibrio fibrisolvens DSM 3071</name>
    <dbReference type="NCBI Taxonomy" id="1121131"/>
    <lineage>
        <taxon>Bacteria</taxon>
        <taxon>Bacillati</taxon>
        <taxon>Bacillota</taxon>
        <taxon>Clostridia</taxon>
        <taxon>Lachnospirales</taxon>
        <taxon>Lachnospiraceae</taxon>
        <taxon>Butyrivibrio</taxon>
    </lineage>
</organism>
<gene>
    <name evidence="1" type="ORF">SAMN02745229_01616</name>
</gene>
<evidence type="ECO:0000313" key="1">
    <source>
        <dbReference type="EMBL" id="SHI13435.1"/>
    </source>
</evidence>
<proteinExistence type="predicted"/>
<dbReference type="Proteomes" id="UP000184278">
    <property type="component" value="Unassembled WGS sequence"/>
</dbReference>
<dbReference type="AlphaFoldDB" id="A0A1M5YMY1"/>
<protein>
    <recommendedName>
        <fullName evidence="3">Peptidase S24/S26A/S26B/S26C domain-containing protein</fullName>
    </recommendedName>
</protein>
<evidence type="ECO:0008006" key="3">
    <source>
        <dbReference type="Google" id="ProtNLM"/>
    </source>
</evidence>
<dbReference type="RefSeq" id="WP_073386882.1">
    <property type="nucleotide sequence ID" value="NZ_FQXK01000012.1"/>
</dbReference>
<dbReference type="OrthoDB" id="3191897at2"/>
<evidence type="ECO:0000313" key="2">
    <source>
        <dbReference type="Proteomes" id="UP000184278"/>
    </source>
</evidence>
<accession>A0A1M5YMY1</accession>
<name>A0A1M5YMY1_BUTFI</name>
<dbReference type="STRING" id="1121131.SAMN02745229_01616"/>
<dbReference type="GeneID" id="89511945"/>
<sequence length="155" mass="18045">MMEQPGNRDEMIHTDAWMPIYLEGLKEGKKVKLTPFGFSMYPILVGGRDSLILNKIDRKLKRGDICLYRRDTGIYVTHSVHHVDKTGIYLLGESQTGIEGPLSMDHMLAYAEGFIRKGKLYSCSNSLYRFFHEIWMILRPVRPVLIKAYRKVMKY</sequence>
<keyword evidence="2" id="KW-1185">Reference proteome</keyword>
<dbReference type="EMBL" id="FQXK01000012">
    <property type="protein sequence ID" value="SHI13435.1"/>
    <property type="molecule type" value="Genomic_DNA"/>
</dbReference>